<name>A0A383DCD2_9ZZZZ</name>
<proteinExistence type="predicted"/>
<dbReference type="EMBL" id="UINC01215706">
    <property type="protein sequence ID" value="SVE41528.1"/>
    <property type="molecule type" value="Genomic_DNA"/>
</dbReference>
<organism evidence="1">
    <name type="scientific">marine metagenome</name>
    <dbReference type="NCBI Taxonomy" id="408172"/>
    <lineage>
        <taxon>unclassified sequences</taxon>
        <taxon>metagenomes</taxon>
        <taxon>ecological metagenomes</taxon>
    </lineage>
</organism>
<gene>
    <name evidence="1" type="ORF">METZ01_LOCUS494382</name>
</gene>
<dbReference type="AlphaFoldDB" id="A0A383DCD2"/>
<protein>
    <submittedName>
        <fullName evidence="1">Uncharacterized protein</fullName>
    </submittedName>
</protein>
<sequence length="43" mass="4679">MWLCMDIVVDVIADASGGTRAEPRIRSVSHGLNLPSVVERSKL</sequence>
<reference evidence="1" key="1">
    <citation type="submission" date="2018-05" db="EMBL/GenBank/DDBJ databases">
        <authorList>
            <person name="Lanie J.A."/>
            <person name="Ng W.-L."/>
            <person name="Kazmierczak K.M."/>
            <person name="Andrzejewski T.M."/>
            <person name="Davidsen T.M."/>
            <person name="Wayne K.J."/>
            <person name="Tettelin H."/>
            <person name="Glass J.I."/>
            <person name="Rusch D."/>
            <person name="Podicherti R."/>
            <person name="Tsui H.-C.T."/>
            <person name="Winkler M.E."/>
        </authorList>
    </citation>
    <scope>NUCLEOTIDE SEQUENCE</scope>
</reference>
<accession>A0A383DCD2</accession>
<evidence type="ECO:0000313" key="1">
    <source>
        <dbReference type="EMBL" id="SVE41528.1"/>
    </source>
</evidence>